<evidence type="ECO:0000313" key="2">
    <source>
        <dbReference type="Proteomes" id="UP000649573"/>
    </source>
</evidence>
<accession>A0ABQ2VJ05</accession>
<protein>
    <recommendedName>
        <fullName evidence="3">Excreted virulence factor EspC, type VII ESX diderm</fullName>
    </recommendedName>
</protein>
<reference evidence="2" key="1">
    <citation type="journal article" date="2019" name="Int. J. Syst. Evol. Microbiol.">
        <title>The Global Catalogue of Microorganisms (GCM) 10K type strain sequencing project: providing services to taxonomists for standard genome sequencing and annotation.</title>
        <authorList>
            <consortium name="The Broad Institute Genomics Platform"/>
            <consortium name="The Broad Institute Genome Sequencing Center for Infectious Disease"/>
            <person name="Wu L."/>
            <person name="Ma J."/>
        </authorList>
    </citation>
    <scope>NUCLEOTIDE SEQUENCE [LARGE SCALE GENOMIC DNA]</scope>
    <source>
        <strain evidence="2">JCM 3296</strain>
    </source>
</reference>
<organism evidence="1 2">
    <name type="scientific">Lentzea flava</name>
    <dbReference type="NCBI Taxonomy" id="103732"/>
    <lineage>
        <taxon>Bacteria</taxon>
        <taxon>Bacillati</taxon>
        <taxon>Actinomycetota</taxon>
        <taxon>Actinomycetes</taxon>
        <taxon>Pseudonocardiales</taxon>
        <taxon>Pseudonocardiaceae</taxon>
        <taxon>Lentzea</taxon>
    </lineage>
</organism>
<dbReference type="RefSeq" id="WP_189260108.1">
    <property type="nucleotide sequence ID" value="NZ_BMRE01000126.1"/>
</dbReference>
<gene>
    <name evidence="1" type="ORF">GCM10010178_92050</name>
</gene>
<keyword evidence="2" id="KW-1185">Reference proteome</keyword>
<name>A0ABQ2VJ05_9PSEU</name>
<evidence type="ECO:0000313" key="1">
    <source>
        <dbReference type="EMBL" id="GGU87989.1"/>
    </source>
</evidence>
<dbReference type="Proteomes" id="UP000649573">
    <property type="component" value="Unassembled WGS sequence"/>
</dbReference>
<evidence type="ECO:0008006" key="3">
    <source>
        <dbReference type="Google" id="ProtNLM"/>
    </source>
</evidence>
<proteinExistence type="predicted"/>
<dbReference type="EMBL" id="BMRE01000126">
    <property type="protein sequence ID" value="GGU87989.1"/>
    <property type="molecule type" value="Genomic_DNA"/>
</dbReference>
<comment type="caution">
    <text evidence="1">The sequence shown here is derived from an EMBL/GenBank/DDBJ whole genome shotgun (WGS) entry which is preliminary data.</text>
</comment>
<sequence>MAKHASAALEKFIAAQDRLYSGKAEDLAHALTSCRRMTKALADALYPANDLKIRGKDGIDARCLTTCTATVSFSTCASSLANGRMAAFYKQLSMDLALG</sequence>